<dbReference type="EMBL" id="VSRR010144545">
    <property type="protein sequence ID" value="MPD05126.1"/>
    <property type="molecule type" value="Genomic_DNA"/>
</dbReference>
<accession>A0A5B7KE41</accession>
<comment type="caution">
    <text evidence="2">The sequence shown here is derived from an EMBL/GenBank/DDBJ whole genome shotgun (WGS) entry which is preliminary data.</text>
</comment>
<evidence type="ECO:0000313" key="3">
    <source>
        <dbReference type="Proteomes" id="UP000324222"/>
    </source>
</evidence>
<dbReference type="AlphaFoldDB" id="A0A5B7KE41"/>
<feature type="compositionally biased region" description="Pro residues" evidence="1">
    <location>
        <begin position="89"/>
        <end position="102"/>
    </location>
</feature>
<name>A0A5B7KE41_PORTR</name>
<protein>
    <submittedName>
        <fullName evidence="2">Uncharacterized protein</fullName>
    </submittedName>
</protein>
<reference evidence="2 3" key="1">
    <citation type="submission" date="2019-05" db="EMBL/GenBank/DDBJ databases">
        <title>Another draft genome of Portunus trituberculatus and its Hox gene families provides insights of decapod evolution.</title>
        <authorList>
            <person name="Jeong J.-H."/>
            <person name="Song I."/>
            <person name="Kim S."/>
            <person name="Choi T."/>
            <person name="Kim D."/>
            <person name="Ryu S."/>
            <person name="Kim W."/>
        </authorList>
    </citation>
    <scope>NUCLEOTIDE SEQUENCE [LARGE SCALE GENOMIC DNA]</scope>
    <source>
        <tissue evidence="2">Muscle</tissue>
    </source>
</reference>
<evidence type="ECO:0000256" key="1">
    <source>
        <dbReference type="SAM" id="MobiDB-lite"/>
    </source>
</evidence>
<feature type="region of interest" description="Disordered" evidence="1">
    <location>
        <begin position="71"/>
        <end position="104"/>
    </location>
</feature>
<organism evidence="2 3">
    <name type="scientific">Portunus trituberculatus</name>
    <name type="common">Swimming crab</name>
    <name type="synonym">Neptunus trituberculatus</name>
    <dbReference type="NCBI Taxonomy" id="210409"/>
    <lineage>
        <taxon>Eukaryota</taxon>
        <taxon>Metazoa</taxon>
        <taxon>Ecdysozoa</taxon>
        <taxon>Arthropoda</taxon>
        <taxon>Crustacea</taxon>
        <taxon>Multicrustacea</taxon>
        <taxon>Malacostraca</taxon>
        <taxon>Eumalacostraca</taxon>
        <taxon>Eucarida</taxon>
        <taxon>Decapoda</taxon>
        <taxon>Pleocyemata</taxon>
        <taxon>Brachyura</taxon>
        <taxon>Eubrachyura</taxon>
        <taxon>Portunoidea</taxon>
        <taxon>Portunidae</taxon>
        <taxon>Portuninae</taxon>
        <taxon>Portunus</taxon>
    </lineage>
</organism>
<keyword evidence="3" id="KW-1185">Reference proteome</keyword>
<proteinExistence type="predicted"/>
<feature type="compositionally biased region" description="Low complexity" evidence="1">
    <location>
        <begin position="71"/>
        <end position="88"/>
    </location>
</feature>
<dbReference type="Proteomes" id="UP000324222">
    <property type="component" value="Unassembled WGS sequence"/>
</dbReference>
<evidence type="ECO:0000313" key="2">
    <source>
        <dbReference type="EMBL" id="MPD05126.1"/>
    </source>
</evidence>
<sequence length="137" mass="14800">MQVLAVDSNASQVKHCTTTTTTTTTTCITRYQAKVTPPETPASRLTTVLCITAIYSSVFVPPPHGLALPVRHTPTPHLPTSSPRSTCPCLPPDTNPPTSPRPPEVHNLAAFLAEKIKKYLTERLAASASPPHLRRDN</sequence>
<gene>
    <name evidence="2" type="ORF">E2C01_100854</name>
</gene>